<evidence type="ECO:0000256" key="3">
    <source>
        <dbReference type="ARBA" id="ARBA00012455"/>
    </source>
</evidence>
<evidence type="ECO:0000256" key="2">
    <source>
        <dbReference type="ARBA" id="ARBA00007867"/>
    </source>
</evidence>
<keyword evidence="4 6" id="KW-0808">Transferase</keyword>
<evidence type="ECO:0000256" key="4">
    <source>
        <dbReference type="ARBA" id="ARBA00022679"/>
    </source>
</evidence>
<dbReference type="Proteomes" id="UP000815325">
    <property type="component" value="Unassembled WGS sequence"/>
</dbReference>
<dbReference type="InterPro" id="IPR001045">
    <property type="entry name" value="Spermi_synthase"/>
</dbReference>
<comment type="pathway">
    <text evidence="1">Amine and polyamine biosynthesis; spermidine biosynthesis; spermidine from putrescine: step 1/1.</text>
</comment>
<evidence type="ECO:0000256" key="1">
    <source>
        <dbReference type="ARBA" id="ARBA00005123"/>
    </source>
</evidence>
<dbReference type="PANTHER" id="PTHR11558:SF11">
    <property type="entry name" value="SPERMIDINE SYNTHASE"/>
    <property type="match status" value="1"/>
</dbReference>
<dbReference type="Pfam" id="PF17284">
    <property type="entry name" value="Spermine_synt_N"/>
    <property type="match status" value="1"/>
</dbReference>
<dbReference type="InterPro" id="IPR030373">
    <property type="entry name" value="PABS_CS"/>
</dbReference>
<evidence type="ECO:0000313" key="9">
    <source>
        <dbReference type="EMBL" id="KAF5830201.1"/>
    </source>
</evidence>
<feature type="domain" description="PABS" evidence="8">
    <location>
        <begin position="41"/>
        <end position="241"/>
    </location>
</feature>
<accession>A0ABQ7G6G4</accession>
<dbReference type="InterPro" id="IPR030374">
    <property type="entry name" value="PABS"/>
</dbReference>
<organism evidence="9 10">
    <name type="scientific">Dunaliella salina</name>
    <name type="common">Green alga</name>
    <name type="synonym">Protococcus salinus</name>
    <dbReference type="NCBI Taxonomy" id="3046"/>
    <lineage>
        <taxon>Eukaryota</taxon>
        <taxon>Viridiplantae</taxon>
        <taxon>Chlorophyta</taxon>
        <taxon>core chlorophytes</taxon>
        <taxon>Chlorophyceae</taxon>
        <taxon>CS clade</taxon>
        <taxon>Chlamydomonadales</taxon>
        <taxon>Dunaliellaceae</taxon>
        <taxon>Dunaliella</taxon>
    </lineage>
</organism>
<dbReference type="Gene3D" id="2.30.140.10">
    <property type="entry name" value="Spermidine synthase, tetramerisation domain"/>
    <property type="match status" value="1"/>
</dbReference>
<dbReference type="InterPro" id="IPR035246">
    <property type="entry name" value="Spermidine_synt_N"/>
</dbReference>
<evidence type="ECO:0000256" key="5">
    <source>
        <dbReference type="ARBA" id="ARBA00049307"/>
    </source>
</evidence>
<dbReference type="Gene3D" id="3.40.50.150">
    <property type="entry name" value="Vaccinia Virus protein VP39"/>
    <property type="match status" value="1"/>
</dbReference>
<dbReference type="InterPro" id="IPR037163">
    <property type="entry name" value="Spermidine_synt_N_sf"/>
</dbReference>
<dbReference type="EC" id="2.5.1.16" evidence="3"/>
<dbReference type="PROSITE" id="PS51006">
    <property type="entry name" value="PABS_2"/>
    <property type="match status" value="1"/>
</dbReference>
<gene>
    <name evidence="9" type="ORF">DUNSADRAFT_14908</name>
</gene>
<dbReference type="PROSITE" id="PS01330">
    <property type="entry name" value="PABS_1"/>
    <property type="match status" value="1"/>
</dbReference>
<reference evidence="9" key="1">
    <citation type="submission" date="2017-08" db="EMBL/GenBank/DDBJ databases">
        <authorList>
            <person name="Polle J.E."/>
            <person name="Barry K."/>
            <person name="Cushman J."/>
            <person name="Schmutz J."/>
            <person name="Tran D."/>
            <person name="Hathwaick L.T."/>
            <person name="Yim W.C."/>
            <person name="Jenkins J."/>
            <person name="Mckie-Krisberg Z.M."/>
            <person name="Prochnik S."/>
            <person name="Lindquist E."/>
            <person name="Dockter R.B."/>
            <person name="Adam C."/>
            <person name="Molina H."/>
            <person name="Bunkerborg J."/>
            <person name="Jin E."/>
            <person name="Buchheim M."/>
            <person name="Magnuson J."/>
        </authorList>
    </citation>
    <scope>NUCLEOTIDE SEQUENCE</scope>
    <source>
        <strain evidence="9">CCAP 19/18</strain>
    </source>
</reference>
<feature type="active site" description="Proton acceptor" evidence="6">
    <location>
        <position position="198"/>
    </location>
</feature>
<evidence type="ECO:0000256" key="7">
    <source>
        <dbReference type="SAM" id="MobiDB-lite"/>
    </source>
</evidence>
<dbReference type="Pfam" id="PF01564">
    <property type="entry name" value="Spermine_synth"/>
    <property type="match status" value="1"/>
</dbReference>
<sequence length="241" mass="27022">MHRCLSYLSGQAATFCPAKRNRTEGLGLRRMAQTEVKGIKDGWFTELSPMWPGMGMSLKVEEVLFTGRSQFQDVCVFRSATFGNVLLLDGVIQATERDEFSYQEMITHLPLCALKTPAKRVLIVGGGDGGVLREMARYKSIEEIHMAEIDGMVPEVSKKYFPKMAVGFNDPRCQVHICDGIEFVRNAQESSYDAIIVDSSDPVGPAEVLFEKVLKEEPEDPEVKKENAEQQKQQHDATIMQ</sequence>
<dbReference type="HAMAP" id="MF_00198">
    <property type="entry name" value="Spermidine_synth"/>
    <property type="match status" value="1"/>
</dbReference>
<proteinExistence type="inferred from homology"/>
<name>A0ABQ7G6G4_DUNSA</name>
<dbReference type="EMBL" id="MU070069">
    <property type="protein sequence ID" value="KAF5830201.1"/>
    <property type="molecule type" value="Genomic_DNA"/>
</dbReference>
<evidence type="ECO:0000259" key="8">
    <source>
        <dbReference type="PROSITE" id="PS51006"/>
    </source>
</evidence>
<dbReference type="PANTHER" id="PTHR11558">
    <property type="entry name" value="SPERMIDINE/SPERMINE SYNTHASE"/>
    <property type="match status" value="1"/>
</dbReference>
<protein>
    <recommendedName>
        <fullName evidence="3">spermidine synthase</fullName>
        <ecNumber evidence="3">2.5.1.16</ecNumber>
    </recommendedName>
</protein>
<dbReference type="SUPFAM" id="SSF53335">
    <property type="entry name" value="S-adenosyl-L-methionine-dependent methyltransferases"/>
    <property type="match status" value="1"/>
</dbReference>
<dbReference type="CDD" id="cd02440">
    <property type="entry name" value="AdoMet_MTases"/>
    <property type="match status" value="1"/>
</dbReference>
<comment type="caution">
    <text evidence="9">The sequence shown here is derived from an EMBL/GenBank/DDBJ whole genome shotgun (WGS) entry which is preliminary data.</text>
</comment>
<comment type="catalytic activity">
    <reaction evidence="5">
        <text>S-adenosyl 3-(methylsulfanyl)propylamine + putrescine = S-methyl-5'-thioadenosine + spermidine + H(+)</text>
        <dbReference type="Rhea" id="RHEA:12721"/>
        <dbReference type="ChEBI" id="CHEBI:15378"/>
        <dbReference type="ChEBI" id="CHEBI:17509"/>
        <dbReference type="ChEBI" id="CHEBI:57443"/>
        <dbReference type="ChEBI" id="CHEBI:57834"/>
        <dbReference type="ChEBI" id="CHEBI:326268"/>
        <dbReference type="EC" id="2.5.1.16"/>
    </reaction>
</comment>
<evidence type="ECO:0000313" key="10">
    <source>
        <dbReference type="Proteomes" id="UP000815325"/>
    </source>
</evidence>
<feature type="compositionally biased region" description="Basic and acidic residues" evidence="7">
    <location>
        <begin position="215"/>
        <end position="235"/>
    </location>
</feature>
<comment type="similarity">
    <text evidence="2">Belongs to the spermidine/spermine synthase family.</text>
</comment>
<keyword evidence="10" id="KW-1185">Reference proteome</keyword>
<feature type="region of interest" description="Disordered" evidence="7">
    <location>
        <begin position="215"/>
        <end position="241"/>
    </location>
</feature>
<dbReference type="InterPro" id="IPR029063">
    <property type="entry name" value="SAM-dependent_MTases_sf"/>
</dbReference>
<evidence type="ECO:0000256" key="6">
    <source>
        <dbReference type="PROSITE-ProRule" id="PRU00354"/>
    </source>
</evidence>
<keyword evidence="6" id="KW-0620">Polyamine biosynthesis</keyword>